<feature type="domain" description="Oligopeptidase A N-terminal" evidence="11">
    <location>
        <begin position="40"/>
        <end position="168"/>
    </location>
</feature>
<evidence type="ECO:0000256" key="3">
    <source>
        <dbReference type="ARBA" id="ARBA00022723"/>
    </source>
</evidence>
<comment type="caution">
    <text evidence="12">The sequence shown here is derived from an EMBL/GenBank/DDBJ whole genome shotgun (WGS) entry which is preliminary data.</text>
</comment>
<evidence type="ECO:0000313" key="13">
    <source>
        <dbReference type="Proteomes" id="UP000050465"/>
    </source>
</evidence>
<dbReference type="InterPro" id="IPR034005">
    <property type="entry name" value="M3A_DCP"/>
</dbReference>
<evidence type="ECO:0000256" key="2">
    <source>
        <dbReference type="ARBA" id="ARBA00022670"/>
    </source>
</evidence>
<comment type="similarity">
    <text evidence="1 9">Belongs to the peptidase M3 family.</text>
</comment>
<evidence type="ECO:0000313" key="12">
    <source>
        <dbReference type="EMBL" id="KPQ34033.1"/>
    </source>
</evidence>
<evidence type="ECO:0000256" key="8">
    <source>
        <dbReference type="ARBA" id="ARBA00026100"/>
    </source>
</evidence>
<dbReference type="InterPro" id="IPR045666">
    <property type="entry name" value="OpdA_N"/>
</dbReference>
<dbReference type="InterPro" id="IPR024079">
    <property type="entry name" value="MetalloPept_cat_dom_sf"/>
</dbReference>
<dbReference type="PATRIC" id="fig|1666911.3.peg.1018"/>
<dbReference type="Proteomes" id="UP000050465">
    <property type="component" value="Unassembled WGS sequence"/>
</dbReference>
<dbReference type="GO" id="GO:0005829">
    <property type="term" value="C:cytosol"/>
    <property type="evidence" value="ECO:0007669"/>
    <property type="project" value="UniProtKB-ARBA"/>
</dbReference>
<evidence type="ECO:0000259" key="10">
    <source>
        <dbReference type="Pfam" id="PF01432"/>
    </source>
</evidence>
<dbReference type="CDD" id="cd06456">
    <property type="entry name" value="M3A_DCP"/>
    <property type="match status" value="1"/>
</dbReference>
<dbReference type="GO" id="GO:0006518">
    <property type="term" value="P:peptide metabolic process"/>
    <property type="evidence" value="ECO:0007669"/>
    <property type="project" value="TreeGrafter"/>
</dbReference>
<evidence type="ECO:0000256" key="7">
    <source>
        <dbReference type="ARBA" id="ARBA00024603"/>
    </source>
</evidence>
<dbReference type="EMBL" id="LJZR01000024">
    <property type="protein sequence ID" value="KPQ34033.1"/>
    <property type="molecule type" value="Genomic_DNA"/>
</dbReference>
<dbReference type="SUPFAM" id="SSF55486">
    <property type="entry name" value="Metalloproteases ('zincins'), catalytic domain"/>
    <property type="match status" value="1"/>
</dbReference>
<comment type="cofactor">
    <cofactor evidence="9">
        <name>Zn(2+)</name>
        <dbReference type="ChEBI" id="CHEBI:29105"/>
    </cofactor>
    <text evidence="9">Binds 1 zinc ion.</text>
</comment>
<keyword evidence="2 9" id="KW-0645">Protease</keyword>
<dbReference type="InterPro" id="IPR001567">
    <property type="entry name" value="Pept_M3A_M3B_dom"/>
</dbReference>
<comment type="catalytic activity">
    <reaction evidence="7">
        <text>Hydrolysis of oligopeptides, with broad specificity. Gly or Ala commonly occur as P1 or P1' residues, but more distant residues are also important, as is shown by the fact that Z-Gly-Pro-Gly-|-Gly-Pro-Ala is cleaved, but not Z-(Gly)(5).</text>
        <dbReference type="EC" id="3.4.24.70"/>
    </reaction>
</comment>
<dbReference type="AlphaFoldDB" id="A0A0P8BK13"/>
<dbReference type="GO" id="GO:0046872">
    <property type="term" value="F:metal ion binding"/>
    <property type="evidence" value="ECO:0007669"/>
    <property type="project" value="UniProtKB-UniRule"/>
</dbReference>
<evidence type="ECO:0000256" key="4">
    <source>
        <dbReference type="ARBA" id="ARBA00022801"/>
    </source>
</evidence>
<evidence type="ECO:0000256" key="1">
    <source>
        <dbReference type="ARBA" id="ARBA00006040"/>
    </source>
</evidence>
<sequence>MSAVSLPANPSAEPTINPLLIGKGLPPFSEIKPEHVVPGIEHLLKLLAQDLEALELQLADKSESAISWSNLIDPLTEITERLGWSWGIIGHLMGVKNSPELRAAYESVQPALVQFANQISQSQVIYRALQQLKSGPSWDDLVPAQQRIIEAALRDAQLSGVGLTGEAKVKFNEIQQALAELSTQFSNHVLDATKAFSMTLTEPDEVAGLPPSLLSLTAQAAREAGESEATPESGPWRITLDMPVYTPFLRHAQRRDLREKLYRAFITRASSGELDNSPLIEQILALRQQQSRLLGFENYAELSLARKMAPSVSAVESLMEELRVASYDGATRELADLHAFAQQHALAQQSDVATAETTETKEIKQWDVPFWAERMREVQFDLNDEALRPYFPLPKVLEGLFGLAERLFGIVISSADGQAPVWHPDVQYFQVADAESQETIAHFYLDPFSRPAEKRGGAWMDECIVRAKVRDAGDEASVRLPVAYLVCNQSPPVGDQPSLMTFREVETLFHEFGHGLQHMLTRVDYPGAAGINNVEWDAVELPSQFMENWCYDRDTLFGMAKHYQTGEPLPEADYQKLLAARHFMTGNAILRQVNFGWLDIALHSQYQPGEPGGASVAEIRDRIAEKTTLMEPLSEDAFLCSFGHIFAGGYAAGYYSYFWAEVLSADAFSAFEEVGLENKPAVTSTGRRFRDTVLALGGSRHPMEVFKAFRGREPSTEALLRHRGLVAA</sequence>
<dbReference type="Pfam" id="PF01432">
    <property type="entry name" value="Peptidase_M3"/>
    <property type="match status" value="1"/>
</dbReference>
<organism evidence="12 13">
    <name type="scientific">Phormidesmis priestleyi Ana</name>
    <dbReference type="NCBI Taxonomy" id="1666911"/>
    <lineage>
        <taxon>Bacteria</taxon>
        <taxon>Bacillati</taxon>
        <taxon>Cyanobacteriota</taxon>
        <taxon>Cyanophyceae</taxon>
        <taxon>Leptolyngbyales</taxon>
        <taxon>Leptolyngbyaceae</taxon>
        <taxon>Phormidesmis</taxon>
    </lineage>
</organism>
<dbReference type="Gene3D" id="3.40.390.10">
    <property type="entry name" value="Collagenase (Catalytic Domain)"/>
    <property type="match status" value="1"/>
</dbReference>
<evidence type="ECO:0000259" key="11">
    <source>
        <dbReference type="Pfam" id="PF19310"/>
    </source>
</evidence>
<evidence type="ECO:0000256" key="5">
    <source>
        <dbReference type="ARBA" id="ARBA00022833"/>
    </source>
</evidence>
<keyword evidence="4 9" id="KW-0378">Hydrolase</keyword>
<dbReference type="Pfam" id="PF19310">
    <property type="entry name" value="TOP_N"/>
    <property type="match status" value="1"/>
</dbReference>
<dbReference type="PANTHER" id="PTHR11804">
    <property type="entry name" value="PROTEASE M3 THIMET OLIGOPEPTIDASE-RELATED"/>
    <property type="match status" value="1"/>
</dbReference>
<gene>
    <name evidence="12" type="primary">prlC</name>
    <name evidence="12" type="ORF">HLUCCA11_16550</name>
</gene>
<feature type="domain" description="Peptidase M3A/M3B catalytic" evidence="10">
    <location>
        <begin position="249"/>
        <end position="724"/>
    </location>
</feature>
<name>A0A0P8BK13_9CYAN</name>
<keyword evidence="3 9" id="KW-0479">Metal-binding</keyword>
<dbReference type="EC" id="3.4.24.70" evidence="8"/>
<evidence type="ECO:0000256" key="9">
    <source>
        <dbReference type="RuleBase" id="RU003435"/>
    </source>
</evidence>
<dbReference type="FunFam" id="3.40.390.10:FF:000009">
    <property type="entry name" value="Oligopeptidase A"/>
    <property type="match status" value="1"/>
</dbReference>
<dbReference type="GO" id="GO:0006508">
    <property type="term" value="P:proteolysis"/>
    <property type="evidence" value="ECO:0007669"/>
    <property type="project" value="UniProtKB-KW"/>
</dbReference>
<protein>
    <recommendedName>
        <fullName evidence="8">oligopeptidase A</fullName>
        <ecNumber evidence="8">3.4.24.70</ecNumber>
    </recommendedName>
</protein>
<dbReference type="Gene3D" id="1.10.1370.10">
    <property type="entry name" value="Neurolysin, domain 3"/>
    <property type="match status" value="1"/>
</dbReference>
<keyword evidence="5 9" id="KW-0862">Zinc</keyword>
<keyword evidence="6 9" id="KW-0482">Metalloprotease</keyword>
<proteinExistence type="inferred from homology"/>
<dbReference type="InterPro" id="IPR024077">
    <property type="entry name" value="Neurolysin/TOP_dom2"/>
</dbReference>
<dbReference type="PANTHER" id="PTHR11804:SF83">
    <property type="entry name" value="LD37516P"/>
    <property type="match status" value="1"/>
</dbReference>
<evidence type="ECO:0000256" key="6">
    <source>
        <dbReference type="ARBA" id="ARBA00023049"/>
    </source>
</evidence>
<dbReference type="STRING" id="1666911.HLUCCA11_16550"/>
<reference evidence="12 13" key="1">
    <citation type="submission" date="2015-09" db="EMBL/GenBank/DDBJ databases">
        <title>Identification and resolution of microdiversity through metagenomic sequencing of parallel consortia.</title>
        <authorList>
            <person name="Nelson W.C."/>
            <person name="Romine M.F."/>
            <person name="Lindemann S.R."/>
        </authorList>
    </citation>
    <scope>NUCLEOTIDE SEQUENCE [LARGE SCALE GENOMIC DNA]</scope>
    <source>
        <strain evidence="12">Ana</strain>
    </source>
</reference>
<dbReference type="InterPro" id="IPR045090">
    <property type="entry name" value="Pept_M3A_M3B"/>
</dbReference>
<accession>A0A0P8BK13</accession>
<dbReference type="GO" id="GO:0004222">
    <property type="term" value="F:metalloendopeptidase activity"/>
    <property type="evidence" value="ECO:0007669"/>
    <property type="project" value="UniProtKB-EC"/>
</dbReference>